<dbReference type="EMBL" id="JAHRIO010025746">
    <property type="protein sequence ID" value="MEQ2166804.1"/>
    <property type="molecule type" value="Genomic_DNA"/>
</dbReference>
<organism evidence="1 2">
    <name type="scientific">Goodea atripinnis</name>
    <dbReference type="NCBI Taxonomy" id="208336"/>
    <lineage>
        <taxon>Eukaryota</taxon>
        <taxon>Metazoa</taxon>
        <taxon>Chordata</taxon>
        <taxon>Craniata</taxon>
        <taxon>Vertebrata</taxon>
        <taxon>Euteleostomi</taxon>
        <taxon>Actinopterygii</taxon>
        <taxon>Neopterygii</taxon>
        <taxon>Teleostei</taxon>
        <taxon>Neoteleostei</taxon>
        <taxon>Acanthomorphata</taxon>
        <taxon>Ovalentaria</taxon>
        <taxon>Atherinomorphae</taxon>
        <taxon>Cyprinodontiformes</taxon>
        <taxon>Goodeidae</taxon>
        <taxon>Goodea</taxon>
    </lineage>
</organism>
<proteinExistence type="predicted"/>
<protein>
    <submittedName>
        <fullName evidence="1">Uncharacterized protein</fullName>
    </submittedName>
</protein>
<keyword evidence="2" id="KW-1185">Reference proteome</keyword>
<evidence type="ECO:0000313" key="2">
    <source>
        <dbReference type="Proteomes" id="UP001476798"/>
    </source>
</evidence>
<name>A0ABV0N5Y2_9TELE</name>
<comment type="caution">
    <text evidence="1">The sequence shown here is derived from an EMBL/GenBank/DDBJ whole genome shotgun (WGS) entry which is preliminary data.</text>
</comment>
<accession>A0ABV0N5Y2</accession>
<reference evidence="1 2" key="1">
    <citation type="submission" date="2021-06" db="EMBL/GenBank/DDBJ databases">
        <authorList>
            <person name="Palmer J.M."/>
        </authorList>
    </citation>
    <scope>NUCLEOTIDE SEQUENCE [LARGE SCALE GENOMIC DNA]</scope>
    <source>
        <strain evidence="1 2">GA_2019</strain>
        <tissue evidence="1">Muscle</tissue>
    </source>
</reference>
<dbReference type="Proteomes" id="UP001476798">
    <property type="component" value="Unassembled WGS sequence"/>
</dbReference>
<sequence>MLVFSKAAVFDLSKLLDEAGLLHDWWSKSVSFCCGGVYSGAAEQKMHLQLWSLQANHVFHRRHCPAGTTADSYKLNVIMFASTPRKLSSFCLSGYDKCLLYL</sequence>
<gene>
    <name evidence="1" type="ORF">GOODEAATRI_032041</name>
</gene>
<evidence type="ECO:0000313" key="1">
    <source>
        <dbReference type="EMBL" id="MEQ2166804.1"/>
    </source>
</evidence>